<accession>A0ABW9FZZ9</accession>
<evidence type="ECO:0000256" key="1">
    <source>
        <dbReference type="SAM" id="MobiDB-lite"/>
    </source>
</evidence>
<evidence type="ECO:0000313" key="3">
    <source>
        <dbReference type="Proteomes" id="UP001629744"/>
    </source>
</evidence>
<feature type="region of interest" description="Disordered" evidence="1">
    <location>
        <begin position="29"/>
        <end position="53"/>
    </location>
</feature>
<protein>
    <submittedName>
        <fullName evidence="2">Uncharacterized protein</fullName>
    </submittedName>
</protein>
<sequence>MVALQSFQGLAGIAVDGGNVHLTDHQNKRALALPVDTRTPGPSTGRIDIPCGS</sequence>
<proteinExistence type="predicted"/>
<organism evidence="2 3">
    <name type="scientific">Prescottella soli</name>
    <dbReference type="NCBI Taxonomy" id="1543852"/>
    <lineage>
        <taxon>Bacteria</taxon>
        <taxon>Bacillati</taxon>
        <taxon>Actinomycetota</taxon>
        <taxon>Actinomycetes</taxon>
        <taxon>Mycobacteriales</taxon>
        <taxon>Nocardiaceae</taxon>
        <taxon>Prescottella</taxon>
    </lineage>
</organism>
<gene>
    <name evidence="2" type="ORF">ABEU19_004773</name>
</gene>
<dbReference type="Proteomes" id="UP001629744">
    <property type="component" value="Unassembled WGS sequence"/>
</dbReference>
<reference evidence="2 3" key="1">
    <citation type="submission" date="2023-11" db="EMBL/GenBank/DDBJ databases">
        <authorList>
            <person name="Val-Calvo J."/>
            <person name="Scortti M."/>
            <person name="Vazquez-Boland J."/>
        </authorList>
    </citation>
    <scope>NUCLEOTIDE SEQUENCE [LARGE SCALE GENOMIC DNA]</scope>
    <source>
        <strain evidence="2 3">DSM 46662</strain>
    </source>
</reference>
<keyword evidence="3" id="KW-1185">Reference proteome</keyword>
<comment type="caution">
    <text evidence="2">The sequence shown here is derived from an EMBL/GenBank/DDBJ whole genome shotgun (WGS) entry which is preliminary data.</text>
</comment>
<dbReference type="EMBL" id="JBDLNU010000007">
    <property type="protein sequence ID" value="MFM1731214.1"/>
    <property type="molecule type" value="Genomic_DNA"/>
</dbReference>
<name>A0ABW9FZZ9_9NOCA</name>
<dbReference type="RefSeq" id="WP_348605225.1">
    <property type="nucleotide sequence ID" value="NZ_CP157276.1"/>
</dbReference>
<evidence type="ECO:0000313" key="2">
    <source>
        <dbReference type="EMBL" id="MFM1731214.1"/>
    </source>
</evidence>